<keyword evidence="4" id="KW-1185">Reference proteome</keyword>
<evidence type="ECO:0000256" key="2">
    <source>
        <dbReference type="SAM" id="Phobius"/>
    </source>
</evidence>
<name>A0A3N4YGV4_9MICO</name>
<dbReference type="Proteomes" id="UP000280501">
    <property type="component" value="Unassembled WGS sequence"/>
</dbReference>
<evidence type="ECO:0000313" key="3">
    <source>
        <dbReference type="EMBL" id="RPF20043.1"/>
    </source>
</evidence>
<accession>A0A3N4YGV4</accession>
<evidence type="ECO:0000313" key="4">
    <source>
        <dbReference type="Proteomes" id="UP000280501"/>
    </source>
</evidence>
<dbReference type="OrthoDB" id="5007588at2"/>
<evidence type="ECO:0000256" key="1">
    <source>
        <dbReference type="SAM" id="MobiDB-lite"/>
    </source>
</evidence>
<comment type="caution">
    <text evidence="3">The sequence shown here is derived from an EMBL/GenBank/DDBJ whole genome shotgun (WGS) entry which is preliminary data.</text>
</comment>
<sequence>MNRTKRLSALGVAVLLAGGLTVVPATIASAAVGGLGATLATGQNGQVCPEEGKVETPDGPLEVTVTAPEGELISGYCVKAGEGIEEVTLDDPVAKYTIVPTSGKEISHYTLFFVPAPSPTPTPTDSTPTPTPTEPTETPKVVDGDRDMLARTGVGPEVGYALIALALAGGGIAVLALRRHRA</sequence>
<dbReference type="AlphaFoldDB" id="A0A3N4YGV4"/>
<keyword evidence="2" id="KW-1133">Transmembrane helix</keyword>
<dbReference type="RefSeq" id="WP_123813267.1">
    <property type="nucleotide sequence ID" value="NZ_RKQZ01000001.1"/>
</dbReference>
<keyword evidence="2" id="KW-0812">Transmembrane</keyword>
<feature type="compositionally biased region" description="Low complexity" evidence="1">
    <location>
        <begin position="123"/>
        <end position="139"/>
    </location>
</feature>
<feature type="transmembrane region" description="Helical" evidence="2">
    <location>
        <begin position="158"/>
        <end position="177"/>
    </location>
</feature>
<gene>
    <name evidence="3" type="ORF">EDD34_0619</name>
</gene>
<reference evidence="3 4" key="1">
    <citation type="submission" date="2018-11" db="EMBL/GenBank/DDBJ databases">
        <title>Sequencing the genomes of 1000 actinobacteria strains.</title>
        <authorList>
            <person name="Klenk H.-P."/>
        </authorList>
    </citation>
    <scope>NUCLEOTIDE SEQUENCE [LARGE SCALE GENOMIC DNA]</scope>
    <source>
        <strain evidence="3 4">DSM 15700</strain>
    </source>
</reference>
<proteinExistence type="predicted"/>
<protein>
    <submittedName>
        <fullName evidence="3">Uncharacterized protein</fullName>
    </submittedName>
</protein>
<organism evidence="3 4">
    <name type="scientific">Myceligenerans xiligouense</name>
    <dbReference type="NCBI Taxonomy" id="253184"/>
    <lineage>
        <taxon>Bacteria</taxon>
        <taxon>Bacillati</taxon>
        <taxon>Actinomycetota</taxon>
        <taxon>Actinomycetes</taxon>
        <taxon>Micrococcales</taxon>
        <taxon>Promicromonosporaceae</taxon>
        <taxon>Myceligenerans</taxon>
    </lineage>
</organism>
<dbReference type="EMBL" id="RKQZ01000001">
    <property type="protein sequence ID" value="RPF20043.1"/>
    <property type="molecule type" value="Genomic_DNA"/>
</dbReference>
<feature type="region of interest" description="Disordered" evidence="1">
    <location>
        <begin position="115"/>
        <end position="142"/>
    </location>
</feature>
<keyword evidence="2" id="KW-0472">Membrane</keyword>